<dbReference type="NCBIfam" id="TIGR00004">
    <property type="entry name" value="Rid family detoxifying hydrolase"/>
    <property type="match status" value="1"/>
</dbReference>
<dbReference type="FunFam" id="3.30.1330.40:FF:000001">
    <property type="entry name" value="L-PSP family endoribonuclease"/>
    <property type="match status" value="1"/>
</dbReference>
<sequence length="130" mass="14039">MNPQPIQTPFAPLPIGPYRQAIQAQGTLVFLSGQIPLDAQGQVVSDNVTLQTRQVMENLGAVLKAAGCDWQQVVKTTVYLIDLADFAAVNQVYGEYFPADYAPARACVQVTRLPKDVRVEIDAIAVLAPG</sequence>
<evidence type="ECO:0000256" key="1">
    <source>
        <dbReference type="ARBA" id="ARBA00010552"/>
    </source>
</evidence>
<accession>A0A1J0AAF4</accession>
<dbReference type="AlphaFoldDB" id="A0A1J0AAF4"/>
<dbReference type="RefSeq" id="WP_071453591.1">
    <property type="nucleotide sequence ID" value="NZ_CP017675.1"/>
</dbReference>
<comment type="similarity">
    <text evidence="1">Belongs to the RutC family.</text>
</comment>
<gene>
    <name evidence="2" type="ORF">GlitD10_0601</name>
</gene>
<keyword evidence="3" id="KW-1185">Reference proteome</keyword>
<proteinExistence type="inferred from homology"/>
<dbReference type="GO" id="GO:0005829">
    <property type="term" value="C:cytosol"/>
    <property type="evidence" value="ECO:0007669"/>
    <property type="project" value="TreeGrafter"/>
</dbReference>
<dbReference type="Proteomes" id="UP000180235">
    <property type="component" value="Chromosome"/>
</dbReference>
<dbReference type="EMBL" id="CP017675">
    <property type="protein sequence ID" value="APB32915.1"/>
    <property type="molecule type" value="Genomic_DNA"/>
</dbReference>
<protein>
    <submittedName>
        <fullName evidence="2">Putative endoribonuclease</fullName>
    </submittedName>
</protein>
<dbReference type="CDD" id="cd00448">
    <property type="entry name" value="YjgF_YER057c_UK114_family"/>
    <property type="match status" value="1"/>
</dbReference>
<organism evidence="2 3">
    <name type="scientific">Gloeomargarita lithophora Alchichica-D10</name>
    <dbReference type="NCBI Taxonomy" id="1188229"/>
    <lineage>
        <taxon>Bacteria</taxon>
        <taxon>Bacillati</taxon>
        <taxon>Cyanobacteriota</taxon>
        <taxon>Cyanophyceae</taxon>
        <taxon>Gloeomargaritales</taxon>
        <taxon>Gloeomargaritaceae</taxon>
        <taxon>Gloeomargarita</taxon>
    </lineage>
</organism>
<dbReference type="GO" id="GO:0019239">
    <property type="term" value="F:deaminase activity"/>
    <property type="evidence" value="ECO:0007669"/>
    <property type="project" value="TreeGrafter"/>
</dbReference>
<dbReference type="STRING" id="1188229.GlitD10_0601"/>
<dbReference type="PANTHER" id="PTHR11803">
    <property type="entry name" value="2-IMINOBUTANOATE/2-IMINOPROPANOATE DEAMINASE RIDA"/>
    <property type="match status" value="1"/>
</dbReference>
<dbReference type="PANTHER" id="PTHR11803:SF58">
    <property type="entry name" value="PROTEIN HMF1-RELATED"/>
    <property type="match status" value="1"/>
</dbReference>
<name>A0A1J0AAF4_9CYAN</name>
<evidence type="ECO:0000313" key="3">
    <source>
        <dbReference type="Proteomes" id="UP000180235"/>
    </source>
</evidence>
<dbReference type="SUPFAM" id="SSF55298">
    <property type="entry name" value="YjgF-like"/>
    <property type="match status" value="1"/>
</dbReference>
<dbReference type="Gene3D" id="3.30.1330.40">
    <property type="entry name" value="RutC-like"/>
    <property type="match status" value="1"/>
</dbReference>
<dbReference type="InterPro" id="IPR035959">
    <property type="entry name" value="RutC-like_sf"/>
</dbReference>
<dbReference type="Pfam" id="PF01042">
    <property type="entry name" value="Ribonuc_L-PSP"/>
    <property type="match status" value="1"/>
</dbReference>
<dbReference type="OrthoDB" id="9803101at2"/>
<dbReference type="InterPro" id="IPR006056">
    <property type="entry name" value="RidA"/>
</dbReference>
<dbReference type="KEGG" id="glt:GlitD10_0601"/>
<dbReference type="InterPro" id="IPR006175">
    <property type="entry name" value="YjgF/YER057c/UK114"/>
</dbReference>
<reference evidence="2 3" key="1">
    <citation type="submission" date="2016-10" db="EMBL/GenBank/DDBJ databases">
        <title>Description of Gloeomargarita lithophora gen. nov., sp. nov., a thylakoid-bearing basal-branching cyanobacterium with intracellular carbonates, and proposal for Gloeomargaritales ord. nov.</title>
        <authorList>
            <person name="Moreira D."/>
            <person name="Tavera R."/>
            <person name="Benzerara K."/>
            <person name="Skouri-Panet F."/>
            <person name="Couradeau E."/>
            <person name="Gerard E."/>
            <person name="Loussert C."/>
            <person name="Novelo E."/>
            <person name="Zivanovic Y."/>
            <person name="Lopez-Garcia P."/>
        </authorList>
    </citation>
    <scope>NUCLEOTIDE SEQUENCE [LARGE SCALE GENOMIC DNA]</scope>
    <source>
        <strain evidence="2 3">D10</strain>
    </source>
</reference>
<evidence type="ECO:0000313" key="2">
    <source>
        <dbReference type="EMBL" id="APB32915.1"/>
    </source>
</evidence>